<feature type="region of interest" description="Disordered" evidence="1">
    <location>
        <begin position="33"/>
        <end position="52"/>
    </location>
</feature>
<evidence type="ECO:0000313" key="3">
    <source>
        <dbReference type="Proteomes" id="UP000242381"/>
    </source>
</evidence>
<dbReference type="OMA" id="KCYQETE"/>
<reference evidence="2 3" key="1">
    <citation type="journal article" date="2016" name="Proc. Natl. Acad. Sci. U.S.A.">
        <title>Lipid metabolic changes in an early divergent fungus govern the establishment of a mutualistic symbiosis with endobacteria.</title>
        <authorList>
            <person name="Lastovetsky O.A."/>
            <person name="Gaspar M.L."/>
            <person name="Mondo S.J."/>
            <person name="LaButti K.M."/>
            <person name="Sandor L."/>
            <person name="Grigoriev I.V."/>
            <person name="Henry S.A."/>
            <person name="Pawlowska T.E."/>
        </authorList>
    </citation>
    <scope>NUCLEOTIDE SEQUENCE [LARGE SCALE GENOMIC DNA]</scope>
    <source>
        <strain evidence="2 3">ATCC 11559</strain>
    </source>
</reference>
<proteinExistence type="predicted"/>
<sequence>ERGNVTLYAKNLGINPHTAMRWRKCYQETEEVAYKKSQRNPGQPNSFAPEHE</sequence>
<dbReference type="AlphaFoldDB" id="A0A1X0SGT2"/>
<dbReference type="EMBL" id="KV921258">
    <property type="protein sequence ID" value="ORE23502.1"/>
    <property type="molecule type" value="Genomic_DNA"/>
</dbReference>
<protein>
    <submittedName>
        <fullName evidence="2">Uncharacterized protein</fullName>
    </submittedName>
</protein>
<evidence type="ECO:0000256" key="1">
    <source>
        <dbReference type="SAM" id="MobiDB-lite"/>
    </source>
</evidence>
<dbReference type="Proteomes" id="UP000242381">
    <property type="component" value="Unassembled WGS sequence"/>
</dbReference>
<gene>
    <name evidence="2" type="ORF">BCV71DRAFT_169889</name>
</gene>
<feature type="non-terminal residue" evidence="2">
    <location>
        <position position="1"/>
    </location>
</feature>
<name>A0A1X0SGT2_RHIZD</name>
<accession>A0A1X0SGT2</accession>
<organism evidence="2 3">
    <name type="scientific">Rhizopus microsporus</name>
    <dbReference type="NCBI Taxonomy" id="58291"/>
    <lineage>
        <taxon>Eukaryota</taxon>
        <taxon>Fungi</taxon>
        <taxon>Fungi incertae sedis</taxon>
        <taxon>Mucoromycota</taxon>
        <taxon>Mucoromycotina</taxon>
        <taxon>Mucoromycetes</taxon>
        <taxon>Mucorales</taxon>
        <taxon>Mucorineae</taxon>
        <taxon>Rhizopodaceae</taxon>
        <taxon>Rhizopus</taxon>
    </lineage>
</organism>
<evidence type="ECO:0000313" key="2">
    <source>
        <dbReference type="EMBL" id="ORE23502.1"/>
    </source>
</evidence>